<gene>
    <name evidence="7" type="ORF">DPX16_18053</name>
</gene>
<dbReference type="Proteomes" id="UP000281406">
    <property type="component" value="Unassembled WGS sequence"/>
</dbReference>
<evidence type="ECO:0000256" key="6">
    <source>
        <dbReference type="SAM" id="Phobius"/>
    </source>
</evidence>
<comment type="subcellular location">
    <subcellularLocation>
        <location evidence="1">Membrane</location>
        <topology evidence="1">Multi-pass membrane protein</topology>
    </subcellularLocation>
</comment>
<feature type="transmembrane region" description="Helical" evidence="6">
    <location>
        <begin position="87"/>
        <end position="108"/>
    </location>
</feature>
<evidence type="ECO:0000313" key="8">
    <source>
        <dbReference type="Proteomes" id="UP000281406"/>
    </source>
</evidence>
<sequence>MNAHSYLKSYECSWEEENGRARGAESLSENKAIRKCKEAKLKLSQRMSEVIPTEKVAVTVPESKTPPPRTDTGPVIGGLRLRSAPGACLLFAAVLLIVGISVAVVGYWNSQSRRHTSHHVSTGRTSSEKLKLIGPVIMGVGLFIFICANTVLYENRDREKRHEHDRDKDNQEILPLVQTHRNNYSERFSQIETNTNIHTLDLSELNIHCLEEGVGIPTLKCSSPSSGSCSSSQVNLETGSPLQNHRNMEKLSLPIIKLNDCLIGPSDPEPPPLPERTYQKKMGVGYITDVELTQANPADSSLMTLSKEELMDR</sequence>
<evidence type="ECO:0000256" key="4">
    <source>
        <dbReference type="ARBA" id="ARBA00022989"/>
    </source>
</evidence>
<feature type="transmembrane region" description="Helical" evidence="6">
    <location>
        <begin position="132"/>
        <end position="152"/>
    </location>
</feature>
<comment type="similarity">
    <text evidence="2">Belongs to the TMEM200 family.</text>
</comment>
<keyword evidence="5 6" id="KW-0472">Membrane</keyword>
<dbReference type="AlphaFoldDB" id="A0A3N0YNJ4"/>
<keyword evidence="3 6" id="KW-0812">Transmembrane</keyword>
<protein>
    <submittedName>
        <fullName evidence="7">Transmembrane protein 200A</fullName>
    </submittedName>
</protein>
<name>A0A3N0YNJ4_ANAGA</name>
<dbReference type="GO" id="GO:0016020">
    <property type="term" value="C:membrane"/>
    <property type="evidence" value="ECO:0007669"/>
    <property type="project" value="UniProtKB-SubCell"/>
</dbReference>
<dbReference type="Pfam" id="PF10177">
    <property type="entry name" value="DUF2371"/>
    <property type="match status" value="2"/>
</dbReference>
<dbReference type="PANTHER" id="PTHR31815">
    <property type="entry name" value="AGAP005329-PA"/>
    <property type="match status" value="1"/>
</dbReference>
<evidence type="ECO:0000256" key="2">
    <source>
        <dbReference type="ARBA" id="ARBA00005308"/>
    </source>
</evidence>
<proteinExistence type="inferred from homology"/>
<keyword evidence="8" id="KW-1185">Reference proteome</keyword>
<reference evidence="7 8" key="1">
    <citation type="submission" date="2018-10" db="EMBL/GenBank/DDBJ databases">
        <title>Genome assembly for a Yunnan-Guizhou Plateau 3E fish, Anabarilius grahami (Regan), and its evolutionary and genetic applications.</title>
        <authorList>
            <person name="Jiang W."/>
        </authorList>
    </citation>
    <scope>NUCLEOTIDE SEQUENCE [LARGE SCALE GENOMIC DNA]</scope>
    <source>
        <strain evidence="7">AG-KIZ</strain>
        <tissue evidence="7">Muscle</tissue>
    </source>
</reference>
<dbReference type="OrthoDB" id="9994280at2759"/>
<evidence type="ECO:0000313" key="7">
    <source>
        <dbReference type="EMBL" id="ROL47776.1"/>
    </source>
</evidence>
<evidence type="ECO:0000256" key="1">
    <source>
        <dbReference type="ARBA" id="ARBA00004141"/>
    </source>
</evidence>
<dbReference type="InterPro" id="IPR018787">
    <property type="entry name" value="DUF2371_TMEM200"/>
</dbReference>
<organism evidence="7 8">
    <name type="scientific">Anabarilius grahami</name>
    <name type="common">Kanglang fish</name>
    <name type="synonym">Barilius grahami</name>
    <dbReference type="NCBI Taxonomy" id="495550"/>
    <lineage>
        <taxon>Eukaryota</taxon>
        <taxon>Metazoa</taxon>
        <taxon>Chordata</taxon>
        <taxon>Craniata</taxon>
        <taxon>Vertebrata</taxon>
        <taxon>Euteleostomi</taxon>
        <taxon>Actinopterygii</taxon>
        <taxon>Neopterygii</taxon>
        <taxon>Teleostei</taxon>
        <taxon>Ostariophysi</taxon>
        <taxon>Cypriniformes</taxon>
        <taxon>Xenocyprididae</taxon>
        <taxon>Xenocypridinae</taxon>
        <taxon>Xenocypridinae incertae sedis</taxon>
        <taxon>Anabarilius</taxon>
    </lineage>
</organism>
<keyword evidence="4 6" id="KW-1133">Transmembrane helix</keyword>
<evidence type="ECO:0000256" key="3">
    <source>
        <dbReference type="ARBA" id="ARBA00022692"/>
    </source>
</evidence>
<comment type="caution">
    <text evidence="7">The sequence shown here is derived from an EMBL/GenBank/DDBJ whole genome shotgun (WGS) entry which is preliminary data.</text>
</comment>
<dbReference type="EMBL" id="RJVU01035218">
    <property type="protein sequence ID" value="ROL47776.1"/>
    <property type="molecule type" value="Genomic_DNA"/>
</dbReference>
<dbReference type="PANTHER" id="PTHR31815:SF1">
    <property type="entry name" value="TRANSMEMBRANE PROTEIN 200C"/>
    <property type="match status" value="1"/>
</dbReference>
<accession>A0A3N0YNJ4</accession>
<evidence type="ECO:0000256" key="5">
    <source>
        <dbReference type="ARBA" id="ARBA00023136"/>
    </source>
</evidence>